<evidence type="ECO:0000313" key="6">
    <source>
        <dbReference type="Proteomes" id="UP000241890"/>
    </source>
</evidence>
<evidence type="ECO:0000256" key="1">
    <source>
        <dbReference type="ARBA" id="ARBA00022884"/>
    </source>
</evidence>
<keyword evidence="6" id="KW-1185">Reference proteome</keyword>
<dbReference type="PROSITE" id="PS50102">
    <property type="entry name" value="RRM"/>
    <property type="match status" value="1"/>
</dbReference>
<comment type="caution">
    <text evidence="5">The sequence shown here is derived from an EMBL/GenBank/DDBJ whole genome shotgun (WGS) entry which is preliminary data.</text>
</comment>
<dbReference type="Proteomes" id="UP000241890">
    <property type="component" value="Unassembled WGS sequence"/>
</dbReference>
<proteinExistence type="predicted"/>
<dbReference type="InterPro" id="IPR035979">
    <property type="entry name" value="RBD_domain_sf"/>
</dbReference>
<reference evidence="5 6" key="1">
    <citation type="submission" date="2017-12" db="EMBL/GenBank/DDBJ databases">
        <title>Sequencing, de novo assembly and annotation of complete genome of a new Thraustochytrid species, strain FCC1311.</title>
        <authorList>
            <person name="Sedici K."/>
            <person name="Godart F."/>
            <person name="Aiese Cigliano R."/>
            <person name="Sanseverino W."/>
            <person name="Barakat M."/>
            <person name="Ortet P."/>
            <person name="Marechal E."/>
            <person name="Cagnac O."/>
            <person name="Amato A."/>
        </authorList>
    </citation>
    <scope>NUCLEOTIDE SEQUENCE [LARGE SCALE GENOMIC DNA]</scope>
</reference>
<keyword evidence="1 2" id="KW-0694">RNA-binding</keyword>
<gene>
    <name evidence="5" type="ORF">FCC1311_093422</name>
</gene>
<feature type="compositionally biased region" description="Low complexity" evidence="3">
    <location>
        <begin position="102"/>
        <end position="117"/>
    </location>
</feature>
<evidence type="ECO:0000256" key="3">
    <source>
        <dbReference type="SAM" id="MobiDB-lite"/>
    </source>
</evidence>
<feature type="compositionally biased region" description="Low complexity" evidence="3">
    <location>
        <begin position="49"/>
        <end position="65"/>
    </location>
</feature>
<dbReference type="PANTHER" id="PTHR14398">
    <property type="entry name" value="RNA RECOGNITION RRM/RNP DOMAIN"/>
    <property type="match status" value="1"/>
</dbReference>
<evidence type="ECO:0000256" key="2">
    <source>
        <dbReference type="PROSITE-ProRule" id="PRU00176"/>
    </source>
</evidence>
<sequence>MSANDLEALLDYEEDEDEEQQQQERQPQQQQQQQQQEQQQQQREEPKLEAPAAAPASAQASASAARGEEGAGAGAGADAGAALRAKLLAKKQRAEEAEAKHTSSSSSLAGLADAVANARKRAAEKGDARADAGGEQHADRADADENKPLPAVAVMASAARARAAKAASATLYVTHIPREQSEEEKLRSHFARYGAVSKIDFLTEDSCLIVFENVGSAGKAFVNRAPVFKNPAIRVFRVPDHEVADRAKALASAVASPNRKVVAASKPSEGTAGMKKAGETSGADAGQKAAASSEARTAVDEDDLYGNISMSGGPAESGNLAGSNSAADAAGSGRRPEKRTWSRAGLANMNDPGVIRAKIKEKQAMKQLGAAREQVTTLMQDLDKQKQQFKMMGTDAKTIGKGLRAELMSNISLLMAQLRHAKASIENAKAGVTRAKKDVETAVEASKAGSS</sequence>
<evidence type="ECO:0000259" key="4">
    <source>
        <dbReference type="PROSITE" id="PS50102"/>
    </source>
</evidence>
<dbReference type="InterPro" id="IPR012677">
    <property type="entry name" value="Nucleotide-bd_a/b_plait_sf"/>
</dbReference>
<feature type="compositionally biased region" description="Basic and acidic residues" evidence="3">
    <location>
        <begin position="92"/>
        <end position="101"/>
    </location>
</feature>
<dbReference type="GO" id="GO:0005634">
    <property type="term" value="C:nucleus"/>
    <property type="evidence" value="ECO:0007669"/>
    <property type="project" value="TreeGrafter"/>
</dbReference>
<dbReference type="InParanoid" id="A0A2R5GTN8"/>
<organism evidence="5 6">
    <name type="scientific">Hondaea fermentalgiana</name>
    <dbReference type="NCBI Taxonomy" id="2315210"/>
    <lineage>
        <taxon>Eukaryota</taxon>
        <taxon>Sar</taxon>
        <taxon>Stramenopiles</taxon>
        <taxon>Bigyra</taxon>
        <taxon>Labyrinthulomycetes</taxon>
        <taxon>Thraustochytrida</taxon>
        <taxon>Thraustochytriidae</taxon>
        <taxon>Hondaea</taxon>
    </lineage>
</organism>
<feature type="region of interest" description="Disordered" evidence="3">
    <location>
        <begin position="1"/>
        <end position="146"/>
    </location>
</feature>
<feature type="region of interest" description="Disordered" evidence="3">
    <location>
        <begin position="258"/>
        <end position="340"/>
    </location>
</feature>
<dbReference type="SUPFAM" id="SSF54928">
    <property type="entry name" value="RNA-binding domain, RBD"/>
    <property type="match status" value="1"/>
</dbReference>
<dbReference type="Gene3D" id="3.30.70.330">
    <property type="match status" value="1"/>
</dbReference>
<feature type="domain" description="RRM" evidence="4">
    <location>
        <begin position="169"/>
        <end position="240"/>
    </location>
</feature>
<feature type="compositionally biased region" description="Basic and acidic residues" evidence="3">
    <location>
        <begin position="121"/>
        <end position="146"/>
    </location>
</feature>
<dbReference type="EMBL" id="BEYU01000144">
    <property type="protein sequence ID" value="GBG33118.1"/>
    <property type="molecule type" value="Genomic_DNA"/>
</dbReference>
<evidence type="ECO:0000313" key="5">
    <source>
        <dbReference type="EMBL" id="GBG33118.1"/>
    </source>
</evidence>
<accession>A0A2R5GTN8</accession>
<protein>
    <submittedName>
        <fullName evidence="5">RNA recognition motif domain containing protein</fullName>
    </submittedName>
</protein>
<dbReference type="AlphaFoldDB" id="A0A2R5GTN8"/>
<dbReference type="InterPro" id="IPR000504">
    <property type="entry name" value="RRM_dom"/>
</dbReference>
<dbReference type="GO" id="GO:0003723">
    <property type="term" value="F:RNA binding"/>
    <property type="evidence" value="ECO:0007669"/>
    <property type="project" value="UniProtKB-UniRule"/>
</dbReference>
<feature type="compositionally biased region" description="Low complexity" evidence="3">
    <location>
        <begin position="23"/>
        <end position="41"/>
    </location>
</feature>
<name>A0A2R5GTN8_9STRA</name>
<dbReference type="PANTHER" id="PTHR14398:SF0">
    <property type="entry name" value="ZINC FINGER PROTEIN SWM"/>
    <property type="match status" value="1"/>
</dbReference>
<dbReference type="InterPro" id="IPR045137">
    <property type="entry name" value="RBM26/27"/>
</dbReference>
<feature type="compositionally biased region" description="Acidic residues" evidence="3">
    <location>
        <begin position="8"/>
        <end position="21"/>
    </location>
</feature>
<dbReference type="SUPFAM" id="SSF81995">
    <property type="entry name" value="beta-sandwich domain of Sec23/24"/>
    <property type="match status" value="1"/>
</dbReference>
<feature type="compositionally biased region" description="Low complexity" evidence="3">
    <location>
        <begin position="316"/>
        <end position="333"/>
    </location>
</feature>